<organism evidence="2">
    <name type="scientific">marine metagenome</name>
    <dbReference type="NCBI Taxonomy" id="408172"/>
    <lineage>
        <taxon>unclassified sequences</taxon>
        <taxon>metagenomes</taxon>
        <taxon>ecological metagenomes</taxon>
    </lineage>
</organism>
<keyword evidence="1" id="KW-0812">Transmembrane</keyword>
<evidence type="ECO:0000313" key="2">
    <source>
        <dbReference type="EMBL" id="SVE11268.1"/>
    </source>
</evidence>
<name>A0A383AVU3_9ZZZZ</name>
<keyword evidence="1" id="KW-0472">Membrane</keyword>
<dbReference type="AlphaFoldDB" id="A0A383AVU3"/>
<gene>
    <name evidence="2" type="ORF">METZ01_LOCUS464122</name>
</gene>
<evidence type="ECO:0000256" key="1">
    <source>
        <dbReference type="SAM" id="Phobius"/>
    </source>
</evidence>
<feature type="transmembrane region" description="Helical" evidence="1">
    <location>
        <begin position="30"/>
        <end position="51"/>
    </location>
</feature>
<proteinExistence type="predicted"/>
<feature type="non-terminal residue" evidence="2">
    <location>
        <position position="1"/>
    </location>
</feature>
<protein>
    <submittedName>
        <fullName evidence="2">Uncharacterized protein</fullName>
    </submittedName>
</protein>
<keyword evidence="1" id="KW-1133">Transmembrane helix</keyword>
<dbReference type="EMBL" id="UINC01194936">
    <property type="protein sequence ID" value="SVE11268.1"/>
    <property type="molecule type" value="Genomic_DNA"/>
</dbReference>
<sequence>VLSNSKPEFVKFYTKLFPSGRLKIQISSSWGMALALIQVFLWIFFCCPVYAKSPVNIETRSYVHDPESGDFI</sequence>
<feature type="non-terminal residue" evidence="2">
    <location>
        <position position="72"/>
    </location>
</feature>
<reference evidence="2" key="1">
    <citation type="submission" date="2018-05" db="EMBL/GenBank/DDBJ databases">
        <authorList>
            <person name="Lanie J.A."/>
            <person name="Ng W.-L."/>
            <person name="Kazmierczak K.M."/>
            <person name="Andrzejewski T.M."/>
            <person name="Davidsen T.M."/>
            <person name="Wayne K.J."/>
            <person name="Tettelin H."/>
            <person name="Glass J.I."/>
            <person name="Rusch D."/>
            <person name="Podicherti R."/>
            <person name="Tsui H.-C.T."/>
            <person name="Winkler M.E."/>
        </authorList>
    </citation>
    <scope>NUCLEOTIDE SEQUENCE</scope>
</reference>
<accession>A0A383AVU3</accession>